<dbReference type="GO" id="GO:0005789">
    <property type="term" value="C:endoplasmic reticulum membrane"/>
    <property type="evidence" value="ECO:0007669"/>
    <property type="project" value="UniProtKB-SubCell"/>
</dbReference>
<evidence type="ECO:0000259" key="13">
    <source>
        <dbReference type="Pfam" id="PF00534"/>
    </source>
</evidence>
<dbReference type="GeneID" id="68097420"/>
<dbReference type="AlphaFoldDB" id="A0AA88KKH3"/>
<evidence type="ECO:0000256" key="8">
    <source>
        <dbReference type="ARBA" id="ARBA00022824"/>
    </source>
</evidence>
<comment type="function">
    <text evidence="12">GDP-Man:Man(3)GlcNAc(2)-PP-Dol alpha-1,2-mannosyltransferase that operates in the biosynthetic pathway of dolichol-linked oligosaccharides, the glycan precursors employed in protein asparagine (N)-glycosylation. The assembly of dolichol-linked oligosaccharides begins on the cytosolic side of the endoplasmic reticulum membrane and finishes in its lumen. The sequential addition of sugars to dolichol pyrophosphate produces dolichol-linked oligosaccharides containing fourteen sugars, including two GlcNAcs, nine mannoses and three glucoses. Once assembled, the oligosaccharide is transferred from the lipid to nascent proteins by oligosaccharyltransferases. Catalyzes, on the cytoplasmic face of the endoplasmic reticulum, the addition of the fourth and fifth mannose residues to the dolichol-linked oligosaccharide chain, to produce Man(5)GlcNAc(2)-PP-dolichol core oligosaccharide.</text>
</comment>
<keyword evidence="5 12" id="KW-0328">Glycosyltransferase</keyword>
<evidence type="ECO:0000256" key="1">
    <source>
        <dbReference type="ARBA" id="ARBA00004389"/>
    </source>
</evidence>
<dbReference type="Pfam" id="PF00534">
    <property type="entry name" value="Glycos_transf_1"/>
    <property type="match status" value="1"/>
</dbReference>
<protein>
    <recommendedName>
        <fullName evidence="4 12">GDP-Man:Man(3)GlcNAc(2)-PP-Dol alpha-1,2-mannosyltransferase</fullName>
        <ecNumber evidence="3 12">2.4.1.131</ecNumber>
    </recommendedName>
</protein>
<keyword evidence="8 12" id="KW-0256">Endoplasmic reticulum</keyword>
<evidence type="ECO:0000256" key="6">
    <source>
        <dbReference type="ARBA" id="ARBA00022679"/>
    </source>
</evidence>
<keyword evidence="7 12" id="KW-0812">Transmembrane</keyword>
<sequence>MFSPEYFFSGLLPDFIVRSSLFHWMWYYTWTTVIGTTFLFIYLRMFYFPQQRKTSRTRNGISNDQIVVGFMHPYSEGCAGGERVLWWIIKALQQMRDDVTVVLYTGVPSEGNQNITEREYEQILAEKVKKIFNITLDKPVKVVFLYNRDILEEASKTSFTLLVQSIASVLLGWEAVNFFTPDVYIDTHGLPFTYFVAKLAGCRVGSYTHYPTISTDMLDRVVKRVTAYNNDTSVSNSDLKTNLKLTYYKLFSMLYGFCAGYFCDMVMVNSTWTYNHIKSLWHLRQRKTKTRLNIQIVYPPVNVDHLTTLPLSHESRLPNILSVGQFRPEKDHALQVKAFSRFLKQKEYEFSNDSRFKKSDVKLILLGGCRNAEDQQRVDYLNKLAAELEIPQSQFEIITNAPFSVLLQKLGESMIGIHSMWNEHFGICVVEYMAAGLIPLSHNSGGPKSDIITPGETGFLAETEEEYAKSIYEILSKYDTPEMELMQEKARESSNKYSEEKFIVDVKECLHEILI</sequence>
<evidence type="ECO:0000256" key="11">
    <source>
        <dbReference type="ARBA" id="ARBA00045065"/>
    </source>
</evidence>
<dbReference type="InterPro" id="IPR038013">
    <property type="entry name" value="ALG11"/>
</dbReference>
<evidence type="ECO:0000256" key="9">
    <source>
        <dbReference type="ARBA" id="ARBA00022989"/>
    </source>
</evidence>
<keyword evidence="9 12" id="KW-1133">Transmembrane helix</keyword>
<dbReference type="CDD" id="cd03806">
    <property type="entry name" value="GT4_ALG11-like"/>
    <property type="match status" value="1"/>
</dbReference>
<accession>A0AA88KKH3</accession>
<dbReference type="PANTHER" id="PTHR45919">
    <property type="entry name" value="GDP-MAN:MAN(3)GLCNAC(2)-PP-DOL ALPHA-1,2-MANNOSYLTRANSFERASE"/>
    <property type="match status" value="1"/>
</dbReference>
<dbReference type="EMBL" id="PYSW02000022">
    <property type="protein sequence ID" value="KAG2382998.1"/>
    <property type="molecule type" value="Genomic_DNA"/>
</dbReference>
<dbReference type="RefSeq" id="XP_044548677.1">
    <property type="nucleotide sequence ID" value="XM_044694662.1"/>
</dbReference>
<proteinExistence type="inferred from homology"/>
<gene>
    <name evidence="15" type="ORF">C9374_004965</name>
</gene>
<comment type="catalytic activity">
    <reaction evidence="11 12">
        <text>an alpha-D-Man-(1-&gt;3)-[alpha-D-Man-(1-&gt;6)]-beta-D-Man-(1-&gt;4)-beta-D-GlcNAc-(1-&gt;4)-alpha-D-GlcNAc-diphospho-di-trans,poly-cis-dolichol + 2 GDP-alpha-D-mannose = an alpha-D-Man-(1-&gt;2)-alpha-D-Man-(1-&gt;2)-alpha-D-Man-(1-&gt;3)-[alpha-D-Man-(1-&gt;6)]-beta-D-Man-(1-&gt;4)-beta-D-GlcNAc-(1-&gt;4)-alpha-D-GlcNAc-diphospho-di-trans,poly-cis-dolichol + 2 GDP + 2 H(+)</text>
        <dbReference type="Rhea" id="RHEA:29523"/>
        <dbReference type="Rhea" id="RHEA-COMP:19515"/>
        <dbReference type="Rhea" id="RHEA-COMP:19516"/>
        <dbReference type="ChEBI" id="CHEBI:15378"/>
        <dbReference type="ChEBI" id="CHEBI:57527"/>
        <dbReference type="ChEBI" id="CHEBI:58189"/>
        <dbReference type="ChEBI" id="CHEBI:132511"/>
        <dbReference type="ChEBI" id="CHEBI:132515"/>
        <dbReference type="EC" id="2.4.1.131"/>
    </reaction>
    <physiologicalReaction direction="left-to-right" evidence="11 12">
        <dbReference type="Rhea" id="RHEA:29524"/>
    </physiologicalReaction>
</comment>
<reference evidence="15 16" key="1">
    <citation type="journal article" date="2018" name="BMC Genomics">
        <title>The genome of Naegleria lovaniensis, the basis for a comparative approach to unravel pathogenicity factors of the human pathogenic amoeba N. fowleri.</title>
        <authorList>
            <person name="Liechti N."/>
            <person name="Schurch N."/>
            <person name="Bruggmann R."/>
            <person name="Wittwer M."/>
        </authorList>
    </citation>
    <scope>NUCLEOTIDE SEQUENCE [LARGE SCALE GENOMIC DNA]</scope>
    <source>
        <strain evidence="15 16">ATCC 30569</strain>
    </source>
</reference>
<evidence type="ECO:0000313" key="16">
    <source>
        <dbReference type="Proteomes" id="UP000816034"/>
    </source>
</evidence>
<dbReference type="Proteomes" id="UP000816034">
    <property type="component" value="Unassembled WGS sequence"/>
</dbReference>
<feature type="domain" description="ALG11 mannosyltransferase N-terminal" evidence="14">
    <location>
        <begin position="66"/>
        <end position="281"/>
    </location>
</feature>
<evidence type="ECO:0000256" key="7">
    <source>
        <dbReference type="ARBA" id="ARBA00022692"/>
    </source>
</evidence>
<evidence type="ECO:0000259" key="14">
    <source>
        <dbReference type="Pfam" id="PF15924"/>
    </source>
</evidence>
<feature type="domain" description="Glycosyl transferase family 1" evidence="13">
    <location>
        <begin position="318"/>
        <end position="491"/>
    </location>
</feature>
<evidence type="ECO:0000256" key="12">
    <source>
        <dbReference type="RuleBase" id="RU367051"/>
    </source>
</evidence>
<comment type="caution">
    <text evidence="15">The sequence shown here is derived from an EMBL/GenBank/DDBJ whole genome shotgun (WGS) entry which is preliminary data.</text>
</comment>
<dbReference type="GO" id="GO:0004377">
    <property type="term" value="F:GDP-Man:Man(3)GlcNAc(2)-PP-Dol alpha-1,2-mannosyltransferase activity"/>
    <property type="evidence" value="ECO:0007669"/>
    <property type="project" value="UniProtKB-UniRule"/>
</dbReference>
<evidence type="ECO:0000256" key="4">
    <source>
        <dbReference type="ARBA" id="ARBA00022018"/>
    </source>
</evidence>
<evidence type="ECO:0000313" key="15">
    <source>
        <dbReference type="EMBL" id="KAG2382998.1"/>
    </source>
</evidence>
<dbReference type="Pfam" id="PF15924">
    <property type="entry name" value="ALG11_N"/>
    <property type="match status" value="1"/>
</dbReference>
<dbReference type="EC" id="2.4.1.131" evidence="3 12"/>
<dbReference type="PANTHER" id="PTHR45919:SF1">
    <property type="entry name" value="GDP-MAN:MAN(3)GLCNAC(2)-PP-DOL ALPHA-1,2-MANNOSYLTRANSFERASE"/>
    <property type="match status" value="1"/>
</dbReference>
<comment type="pathway">
    <text evidence="2 12">Protein modification; protein glycosylation.</text>
</comment>
<organism evidence="15 16">
    <name type="scientific">Naegleria lovaniensis</name>
    <name type="common">Amoeba</name>
    <dbReference type="NCBI Taxonomy" id="51637"/>
    <lineage>
        <taxon>Eukaryota</taxon>
        <taxon>Discoba</taxon>
        <taxon>Heterolobosea</taxon>
        <taxon>Tetramitia</taxon>
        <taxon>Eutetramitia</taxon>
        <taxon>Vahlkampfiidae</taxon>
        <taxon>Naegleria</taxon>
    </lineage>
</organism>
<dbReference type="GO" id="GO:0006487">
    <property type="term" value="P:protein N-linked glycosylation"/>
    <property type="evidence" value="ECO:0007669"/>
    <property type="project" value="TreeGrafter"/>
</dbReference>
<evidence type="ECO:0000256" key="2">
    <source>
        <dbReference type="ARBA" id="ARBA00004922"/>
    </source>
</evidence>
<comment type="subcellular location">
    <subcellularLocation>
        <location evidence="1">Endoplasmic reticulum membrane</location>
        <topology evidence="1">Single-pass membrane protein</topology>
    </subcellularLocation>
</comment>
<dbReference type="InterPro" id="IPR031814">
    <property type="entry name" value="ALG11_N"/>
</dbReference>
<keyword evidence="6 12" id="KW-0808">Transferase</keyword>
<keyword evidence="16" id="KW-1185">Reference proteome</keyword>
<dbReference type="Gene3D" id="3.40.50.2000">
    <property type="entry name" value="Glycogen Phosphorylase B"/>
    <property type="match status" value="1"/>
</dbReference>
<feature type="transmembrane region" description="Helical" evidence="12">
    <location>
        <begin position="27"/>
        <end position="48"/>
    </location>
</feature>
<comment type="similarity">
    <text evidence="12">Belongs to the glycosyltransferase group 1 family. Glycosyltransferase 4 subfamily.</text>
</comment>
<dbReference type="SUPFAM" id="SSF53756">
    <property type="entry name" value="UDP-Glycosyltransferase/glycogen phosphorylase"/>
    <property type="match status" value="1"/>
</dbReference>
<feature type="transmembrane region" description="Helical" evidence="12">
    <location>
        <begin position="250"/>
        <end position="272"/>
    </location>
</feature>
<evidence type="ECO:0000256" key="10">
    <source>
        <dbReference type="ARBA" id="ARBA00023136"/>
    </source>
</evidence>
<name>A0AA88KKH3_NAELO</name>
<evidence type="ECO:0000256" key="5">
    <source>
        <dbReference type="ARBA" id="ARBA00022676"/>
    </source>
</evidence>
<evidence type="ECO:0000256" key="3">
    <source>
        <dbReference type="ARBA" id="ARBA00012645"/>
    </source>
</evidence>
<dbReference type="InterPro" id="IPR001296">
    <property type="entry name" value="Glyco_trans_1"/>
</dbReference>
<keyword evidence="10 12" id="KW-0472">Membrane</keyword>